<evidence type="ECO:0000313" key="6">
    <source>
        <dbReference type="EMBL" id="NYS26252.1"/>
    </source>
</evidence>
<keyword evidence="3" id="KW-0238">DNA-binding</keyword>
<comment type="similarity">
    <text evidence="1">Belongs to the LysR transcriptional regulatory family.</text>
</comment>
<dbReference type="Proteomes" id="UP000529417">
    <property type="component" value="Unassembled WGS sequence"/>
</dbReference>
<evidence type="ECO:0000256" key="2">
    <source>
        <dbReference type="ARBA" id="ARBA00023015"/>
    </source>
</evidence>
<dbReference type="Gene3D" id="1.10.10.10">
    <property type="entry name" value="Winged helix-like DNA-binding domain superfamily/Winged helix DNA-binding domain"/>
    <property type="match status" value="1"/>
</dbReference>
<organism evidence="6 7">
    <name type="scientific">Rhabdonatronobacter sediminivivens</name>
    <dbReference type="NCBI Taxonomy" id="2743469"/>
    <lineage>
        <taxon>Bacteria</taxon>
        <taxon>Pseudomonadati</taxon>
        <taxon>Pseudomonadota</taxon>
        <taxon>Alphaproteobacteria</taxon>
        <taxon>Rhodobacterales</taxon>
        <taxon>Paracoccaceae</taxon>
        <taxon>Rhabdonatronobacter</taxon>
    </lineage>
</organism>
<keyword evidence="7" id="KW-1185">Reference proteome</keyword>
<dbReference type="InterPro" id="IPR005119">
    <property type="entry name" value="LysR_subst-bd"/>
</dbReference>
<gene>
    <name evidence="6" type="ORF">HUK65_14780</name>
</gene>
<accession>A0A7Z0I297</accession>
<dbReference type="Gene3D" id="3.40.190.10">
    <property type="entry name" value="Periplasmic binding protein-like II"/>
    <property type="match status" value="2"/>
</dbReference>
<dbReference type="Pfam" id="PF03466">
    <property type="entry name" value="LysR_substrate"/>
    <property type="match status" value="1"/>
</dbReference>
<dbReference type="InterPro" id="IPR000847">
    <property type="entry name" value="LysR_HTH_N"/>
</dbReference>
<keyword evidence="4" id="KW-0804">Transcription</keyword>
<comment type="caution">
    <text evidence="6">The sequence shown here is derived from an EMBL/GenBank/DDBJ whole genome shotgun (WGS) entry which is preliminary data.</text>
</comment>
<dbReference type="SUPFAM" id="SSF46785">
    <property type="entry name" value="Winged helix' DNA-binding domain"/>
    <property type="match status" value="1"/>
</dbReference>
<reference evidence="6 7" key="1">
    <citation type="journal article" date="2000" name="Arch. Microbiol.">
        <title>Rhodobaca bogoriensis gen. nov. and sp. nov., an alkaliphilic purple nonsulfur bacterium from African Rift Valley soda lakes.</title>
        <authorList>
            <person name="Milford A.D."/>
            <person name="Achenbach L.A."/>
            <person name="Jung D.O."/>
            <person name="Madigan M.T."/>
        </authorList>
    </citation>
    <scope>NUCLEOTIDE SEQUENCE [LARGE SCALE GENOMIC DNA]</scope>
    <source>
        <strain evidence="6 7">2376</strain>
    </source>
</reference>
<evidence type="ECO:0000256" key="4">
    <source>
        <dbReference type="ARBA" id="ARBA00023163"/>
    </source>
</evidence>
<dbReference type="PRINTS" id="PR00039">
    <property type="entry name" value="HTHLYSR"/>
</dbReference>
<feature type="domain" description="HTH lysR-type" evidence="5">
    <location>
        <begin position="15"/>
        <end position="72"/>
    </location>
</feature>
<evidence type="ECO:0000259" key="5">
    <source>
        <dbReference type="PROSITE" id="PS50931"/>
    </source>
</evidence>
<dbReference type="Pfam" id="PF00126">
    <property type="entry name" value="HTH_1"/>
    <property type="match status" value="1"/>
</dbReference>
<dbReference type="GO" id="GO:0043565">
    <property type="term" value="F:sequence-specific DNA binding"/>
    <property type="evidence" value="ECO:0007669"/>
    <property type="project" value="TreeGrafter"/>
</dbReference>
<dbReference type="RefSeq" id="WP_179907048.1">
    <property type="nucleotide sequence ID" value="NZ_JACBXS010000038.1"/>
</dbReference>
<evidence type="ECO:0000256" key="3">
    <source>
        <dbReference type="ARBA" id="ARBA00023125"/>
    </source>
</evidence>
<dbReference type="GO" id="GO:0006351">
    <property type="term" value="P:DNA-templated transcription"/>
    <property type="evidence" value="ECO:0007669"/>
    <property type="project" value="TreeGrafter"/>
</dbReference>
<dbReference type="GO" id="GO:0003700">
    <property type="term" value="F:DNA-binding transcription factor activity"/>
    <property type="evidence" value="ECO:0007669"/>
    <property type="project" value="InterPro"/>
</dbReference>
<dbReference type="SUPFAM" id="SSF53850">
    <property type="entry name" value="Periplasmic binding protein-like II"/>
    <property type="match status" value="1"/>
</dbReference>
<dbReference type="PROSITE" id="PS50931">
    <property type="entry name" value="HTH_LYSR"/>
    <property type="match status" value="1"/>
</dbReference>
<evidence type="ECO:0000313" key="7">
    <source>
        <dbReference type="Proteomes" id="UP000529417"/>
    </source>
</evidence>
<keyword evidence="2" id="KW-0805">Transcription regulation</keyword>
<protein>
    <submittedName>
        <fullName evidence="6">LysR family transcriptional regulator</fullName>
    </submittedName>
</protein>
<dbReference type="InterPro" id="IPR036390">
    <property type="entry name" value="WH_DNA-bd_sf"/>
</dbReference>
<dbReference type="PANTHER" id="PTHR30537">
    <property type="entry name" value="HTH-TYPE TRANSCRIPTIONAL REGULATOR"/>
    <property type="match status" value="1"/>
</dbReference>
<proteinExistence type="inferred from homology"/>
<dbReference type="InterPro" id="IPR058163">
    <property type="entry name" value="LysR-type_TF_proteobact-type"/>
</dbReference>
<sequence>MSKAHTMAHPRRFLPSISLLAAFDAVMRTGSTLAAAHDLDLTQGAVSRLIRALEDQLGRQLFLREGRRLKPTDHARAYARDVARVLDLLGQASQRVQADTGAGTLALAILPSFGSHWLMPRLPRFLSAHPGLRLSLGTRLRPFDFDSEGFDAAIHFGTPDWPGVASAELFGESLVPVCAPGLAPEPADMAALLALPLLGLDTRPRAWAEWCAAQGLDAAPAMTLQCDQFAPLTEAAIHGLGVALLPDFLARPALAAGHLVAPWGGATPASGAYYLVWPEVGAWYPPLRAFRDWLRAEAAPPQATRA</sequence>
<dbReference type="EMBL" id="JACBXS010000038">
    <property type="protein sequence ID" value="NYS26252.1"/>
    <property type="molecule type" value="Genomic_DNA"/>
</dbReference>
<dbReference type="AlphaFoldDB" id="A0A7Z0I297"/>
<dbReference type="PANTHER" id="PTHR30537:SF26">
    <property type="entry name" value="GLYCINE CLEAVAGE SYSTEM TRANSCRIPTIONAL ACTIVATOR"/>
    <property type="match status" value="1"/>
</dbReference>
<name>A0A7Z0I297_9RHOB</name>
<dbReference type="InterPro" id="IPR036388">
    <property type="entry name" value="WH-like_DNA-bd_sf"/>
</dbReference>
<evidence type="ECO:0000256" key="1">
    <source>
        <dbReference type="ARBA" id="ARBA00009437"/>
    </source>
</evidence>